<feature type="transmembrane region" description="Helical" evidence="1">
    <location>
        <begin position="124"/>
        <end position="149"/>
    </location>
</feature>
<sequence>MLQNNTKYSLLKQIILTSLFSSFSIVLKLFVNKFFASFFFFLFLRKIFLLDFISFLPLVIIPLYVEKKYISFFGVFFSEAISFFLRQSKFFYNPFLSFLYAICWGFLPSLFLQKKNYSFLKTYFIFYFLFVFYFFTYFLLSLIWIDFSFFNKKNGILFFCQFSSERIKFFIYIKFLSIFFISFLFTYLFLKIKKKLINLY</sequence>
<evidence type="ECO:0000313" key="2">
    <source>
        <dbReference type="EMBL" id="MBP3059467.1"/>
    </source>
</evidence>
<keyword evidence="1" id="KW-0472">Membrane</keyword>
<keyword evidence="1" id="KW-0812">Transmembrane</keyword>
<dbReference type="Proteomes" id="UP001192346">
    <property type="component" value="Unassembled WGS sequence"/>
</dbReference>
<evidence type="ECO:0000313" key="3">
    <source>
        <dbReference type="Proteomes" id="UP001192346"/>
    </source>
</evidence>
<accession>A0ABS5BIR1</accession>
<reference evidence="2" key="1">
    <citation type="submission" date="2019-10" db="EMBL/GenBank/DDBJ databases">
        <title>Whole Genome Sequencing and Characterization of Texas Phoenix Palm Decline Phytoplasma Belongs to Lethal Yellowing (16SrIV) Group.</title>
        <authorList>
            <person name="Bao M."/>
        </authorList>
    </citation>
    <scope>NUCLEOTIDE SEQUENCE [LARGE SCALE GENOMIC DNA]</scope>
    <source>
        <strain evidence="2">ACPD</strain>
    </source>
</reference>
<protein>
    <submittedName>
        <fullName evidence="2">Uncharacterized protein</fullName>
    </submittedName>
</protein>
<comment type="caution">
    <text evidence="2">The sequence shown here is derived from an EMBL/GenBank/DDBJ whole genome shotgun (WGS) entry which is preliminary data.</text>
</comment>
<proteinExistence type="predicted"/>
<feature type="transmembrane region" description="Helical" evidence="1">
    <location>
        <begin position="169"/>
        <end position="190"/>
    </location>
</feature>
<feature type="transmembrane region" description="Helical" evidence="1">
    <location>
        <begin position="12"/>
        <end position="31"/>
    </location>
</feature>
<keyword evidence="3" id="KW-1185">Reference proteome</keyword>
<name>A0ABS5BIR1_9MOLU</name>
<feature type="transmembrane region" description="Helical" evidence="1">
    <location>
        <begin position="37"/>
        <end position="61"/>
    </location>
</feature>
<dbReference type="EMBL" id="VBRA02000009">
    <property type="protein sequence ID" value="MBP3059467.1"/>
    <property type="molecule type" value="Genomic_DNA"/>
</dbReference>
<keyword evidence="1" id="KW-1133">Transmembrane helix</keyword>
<organism evidence="2 3">
    <name type="scientific">Texas Phoenix palm phytoplasma</name>
    <dbReference type="NCBI Taxonomy" id="176709"/>
    <lineage>
        <taxon>Bacteria</taxon>
        <taxon>Bacillati</taxon>
        <taxon>Mycoplasmatota</taxon>
        <taxon>Mollicutes</taxon>
        <taxon>Acholeplasmatales</taxon>
        <taxon>Acholeplasmataceae</taxon>
        <taxon>Candidatus Phytoplasma</taxon>
        <taxon>16SrIV (Coconut lethal yellows group)</taxon>
    </lineage>
</organism>
<gene>
    <name evidence="2" type="ORF">FEF22_001575</name>
</gene>
<dbReference type="RefSeq" id="WP_138108040.1">
    <property type="nucleotide sequence ID" value="NZ_VBRA02000009.1"/>
</dbReference>
<evidence type="ECO:0000256" key="1">
    <source>
        <dbReference type="SAM" id="Phobius"/>
    </source>
</evidence>
<feature type="transmembrane region" description="Helical" evidence="1">
    <location>
        <begin position="91"/>
        <end position="112"/>
    </location>
</feature>